<organism evidence="2 3">
    <name type="scientific">Symbiodinium microadriaticum</name>
    <name type="common">Dinoflagellate</name>
    <name type="synonym">Zooxanthella microadriatica</name>
    <dbReference type="NCBI Taxonomy" id="2951"/>
    <lineage>
        <taxon>Eukaryota</taxon>
        <taxon>Sar</taxon>
        <taxon>Alveolata</taxon>
        <taxon>Dinophyceae</taxon>
        <taxon>Suessiales</taxon>
        <taxon>Symbiodiniaceae</taxon>
        <taxon>Symbiodinium</taxon>
    </lineage>
</organism>
<protein>
    <submittedName>
        <fullName evidence="2">Uncharacterized protein</fullName>
    </submittedName>
</protein>
<comment type="caution">
    <text evidence="2">The sequence shown here is derived from an EMBL/GenBank/DDBJ whole genome shotgun (WGS) entry which is preliminary data.</text>
</comment>
<dbReference type="AlphaFoldDB" id="A0A1Q9DB89"/>
<proteinExistence type="predicted"/>
<gene>
    <name evidence="2" type="ORF">AK812_SmicGene25731</name>
</gene>
<feature type="compositionally biased region" description="Basic and acidic residues" evidence="1">
    <location>
        <begin position="30"/>
        <end position="58"/>
    </location>
</feature>
<evidence type="ECO:0000256" key="1">
    <source>
        <dbReference type="SAM" id="MobiDB-lite"/>
    </source>
</evidence>
<feature type="region of interest" description="Disordered" evidence="1">
    <location>
        <begin position="1"/>
        <end position="72"/>
    </location>
</feature>
<sequence length="140" mass="15526">MDTAVLATEPAPVEEGKKPPVAEVPLPDVKSGEDPSRHERAKMEAEVAEFSKKMEAHWRSKARKPTPRRTPEYRAKVIEGDAVCTPVAVISMASKTSRPPKKEVRSMEAVADTLRSLREQLRVPPLHAVPVDAWTVRQNA</sequence>
<keyword evidence="3" id="KW-1185">Reference proteome</keyword>
<name>A0A1Q9DB89_SYMMI</name>
<accession>A0A1Q9DB89</accession>
<evidence type="ECO:0000313" key="3">
    <source>
        <dbReference type="Proteomes" id="UP000186817"/>
    </source>
</evidence>
<evidence type="ECO:0000313" key="2">
    <source>
        <dbReference type="EMBL" id="OLP92466.1"/>
    </source>
</evidence>
<dbReference type="Proteomes" id="UP000186817">
    <property type="component" value="Unassembled WGS sequence"/>
</dbReference>
<reference evidence="2 3" key="1">
    <citation type="submission" date="2016-02" db="EMBL/GenBank/DDBJ databases">
        <title>Genome analysis of coral dinoflagellate symbionts highlights evolutionary adaptations to a symbiotic lifestyle.</title>
        <authorList>
            <person name="Aranda M."/>
            <person name="Li Y."/>
            <person name="Liew Y.J."/>
            <person name="Baumgarten S."/>
            <person name="Simakov O."/>
            <person name="Wilson M."/>
            <person name="Piel J."/>
            <person name="Ashoor H."/>
            <person name="Bougouffa S."/>
            <person name="Bajic V.B."/>
            <person name="Ryu T."/>
            <person name="Ravasi T."/>
            <person name="Bayer T."/>
            <person name="Micklem G."/>
            <person name="Kim H."/>
            <person name="Bhak J."/>
            <person name="Lajeunesse T.C."/>
            <person name="Voolstra C.R."/>
        </authorList>
    </citation>
    <scope>NUCLEOTIDE SEQUENCE [LARGE SCALE GENOMIC DNA]</scope>
    <source>
        <strain evidence="2 3">CCMP2467</strain>
    </source>
</reference>
<dbReference type="EMBL" id="LSRX01000621">
    <property type="protein sequence ID" value="OLP92466.1"/>
    <property type="molecule type" value="Genomic_DNA"/>
</dbReference>